<dbReference type="InterPro" id="IPR004797">
    <property type="entry name" value="Competence_ComEC/Rec2"/>
</dbReference>
<dbReference type="InterPro" id="IPR036866">
    <property type="entry name" value="RibonucZ/Hydroxyglut_hydro"/>
</dbReference>
<gene>
    <name evidence="8" type="ORF">NCTC12278_00574</name>
</gene>
<dbReference type="Proteomes" id="UP000249495">
    <property type="component" value="Chromosome 1"/>
</dbReference>
<dbReference type="KEGG" id="sfer:NCTC12278_00574"/>
<dbReference type="Pfam" id="PF00753">
    <property type="entry name" value="Lactamase_B"/>
    <property type="match status" value="1"/>
</dbReference>
<feature type="transmembrane region" description="Helical" evidence="6">
    <location>
        <begin position="312"/>
        <end position="339"/>
    </location>
</feature>
<evidence type="ECO:0000313" key="9">
    <source>
        <dbReference type="Proteomes" id="UP000249495"/>
    </source>
</evidence>
<sequence>MSKFFPIQPIYLALLVVELYFLVVDFSVVTLVATLISCVLLLRQYSKPCLLKTILILCLFASYFLFVNWKSGRDYQAAPEHLPAIHVIPDSISVNGDRLSFRGRYAQQSYQAFYRLKSETEKRYFQNLWQNTVIRGKIKLTEAEEQRNFKGFDYRAYLKTQKIYRLAQIESIDAVEEAKALSLFDHLRSLRRRAIVHIQSKFPAPMAHYMTGLLFGYLDSSFDEMGELYSSLGIIHLFALSGMQVGFFLGKFRYLLLRLGIKQETVNGLQIPFSVLYAVLTGGSVSVIRSLLQSYLALFNIRKLDNLALSLMVMFFLVPHFLATAGGVLSFAYAFILGLIDFEDLSGKRQLLAQTLAVYIGILPFLMWYFSSFQPVSILLTACLSFLFDVILLPLLSFLFLLSPLIGLSLLNPFFQLLEDFISFLGHFFSRSLILGSPSVGLLLMLVIGLGLLYDFYKLKKARIILSIALCLLFFLVKNPAYNEVTMVDVGQGDSIFLRDMKGKTLLIDVGGKPGFASSQTWQRAAETPNAERTLLPYLKSQGIGKIDQLVLTHTDTDHIGDLEAVAKELDIGEILVSQGSLTVPEFRKRLKKLAAPVRVLQAGDKLPIMGSQLQVLYPSQVGDGGNNDSLVLYGSLLGLRFLFTGDLEKEGEETLMAAYPKLPVDVLKAGHHGSKGSSSPAFLDFISPKLALISAGKNNRYRHPHQETLQRFERMQTLIYRTDQMGAVRFKGIKQWQIEVVK</sequence>
<dbReference type="GO" id="GO:0005886">
    <property type="term" value="C:plasma membrane"/>
    <property type="evidence" value="ECO:0007669"/>
    <property type="project" value="UniProtKB-SubCell"/>
</dbReference>
<feature type="transmembrane region" description="Helical" evidence="6">
    <location>
        <begin position="20"/>
        <end position="42"/>
    </location>
</feature>
<reference evidence="8 9" key="1">
    <citation type="submission" date="2018-06" db="EMBL/GenBank/DDBJ databases">
        <authorList>
            <consortium name="Pathogen Informatics"/>
            <person name="Doyle S."/>
        </authorList>
    </citation>
    <scope>NUCLEOTIDE SEQUENCE [LARGE SCALE GENOMIC DNA]</scope>
    <source>
        <strain evidence="8 9">NCTC12278</strain>
    </source>
</reference>
<evidence type="ECO:0000256" key="6">
    <source>
        <dbReference type="SAM" id="Phobius"/>
    </source>
</evidence>
<accession>A0A2X3W651</accession>
<dbReference type="PANTHER" id="PTHR30619:SF1">
    <property type="entry name" value="RECOMBINATION PROTEIN 2"/>
    <property type="match status" value="1"/>
</dbReference>
<name>A0A2X3W651_9STRE</name>
<feature type="transmembrane region" description="Helical" evidence="6">
    <location>
        <begin position="49"/>
        <end position="66"/>
    </location>
</feature>
<evidence type="ECO:0000256" key="5">
    <source>
        <dbReference type="ARBA" id="ARBA00023136"/>
    </source>
</evidence>
<dbReference type="NCBIfam" id="TIGR00361">
    <property type="entry name" value="ComEC_Rec2"/>
    <property type="match status" value="1"/>
</dbReference>
<dbReference type="NCBIfam" id="TIGR00360">
    <property type="entry name" value="ComEC_N-term"/>
    <property type="match status" value="1"/>
</dbReference>
<dbReference type="Gene3D" id="3.60.15.10">
    <property type="entry name" value="Ribonuclease Z/Hydroxyacylglutathione hydrolase-like"/>
    <property type="match status" value="1"/>
</dbReference>
<evidence type="ECO:0000256" key="3">
    <source>
        <dbReference type="ARBA" id="ARBA00022692"/>
    </source>
</evidence>
<feature type="transmembrane region" description="Helical" evidence="6">
    <location>
        <begin position="271"/>
        <end position="292"/>
    </location>
</feature>
<comment type="subcellular location">
    <subcellularLocation>
        <location evidence="1">Cell membrane</location>
        <topology evidence="1">Multi-pass membrane protein</topology>
    </subcellularLocation>
</comment>
<dbReference type="PANTHER" id="PTHR30619">
    <property type="entry name" value="DNA INTERNALIZATION/COMPETENCE PROTEIN COMEC/REC2"/>
    <property type="match status" value="1"/>
</dbReference>
<dbReference type="InterPro" id="IPR001279">
    <property type="entry name" value="Metallo-B-lactamas"/>
</dbReference>
<dbReference type="STRING" id="1123303.GCA_000372425_00108"/>
<protein>
    <submittedName>
        <fullName evidence="8">Competence protein</fullName>
    </submittedName>
</protein>
<dbReference type="OrthoDB" id="9761531at2"/>
<dbReference type="EMBL" id="LS483343">
    <property type="protein sequence ID" value="SQF39806.1"/>
    <property type="molecule type" value="Genomic_DNA"/>
</dbReference>
<evidence type="ECO:0000256" key="1">
    <source>
        <dbReference type="ARBA" id="ARBA00004651"/>
    </source>
</evidence>
<keyword evidence="4 6" id="KW-1133">Transmembrane helix</keyword>
<keyword evidence="2" id="KW-1003">Cell membrane</keyword>
<dbReference type="SUPFAM" id="SSF56281">
    <property type="entry name" value="Metallo-hydrolase/oxidoreductase"/>
    <property type="match status" value="1"/>
</dbReference>
<proteinExistence type="predicted"/>
<feature type="transmembrane region" description="Helical" evidence="6">
    <location>
        <begin position="351"/>
        <end position="370"/>
    </location>
</feature>
<dbReference type="RefSeq" id="WP_018029439.1">
    <property type="nucleotide sequence ID" value="NZ_LS483343.1"/>
</dbReference>
<dbReference type="CDD" id="cd07731">
    <property type="entry name" value="ComA-like_MBL-fold"/>
    <property type="match status" value="1"/>
</dbReference>
<evidence type="ECO:0000256" key="2">
    <source>
        <dbReference type="ARBA" id="ARBA00022475"/>
    </source>
</evidence>
<dbReference type="AlphaFoldDB" id="A0A2X3W651"/>
<dbReference type="InterPro" id="IPR035681">
    <property type="entry name" value="ComA-like_MBL"/>
</dbReference>
<dbReference type="InterPro" id="IPR004477">
    <property type="entry name" value="ComEC_N"/>
</dbReference>
<feature type="domain" description="Metallo-beta-lactamase" evidence="7">
    <location>
        <begin position="492"/>
        <end position="698"/>
    </location>
</feature>
<dbReference type="InterPro" id="IPR052159">
    <property type="entry name" value="Competence_DNA_uptake"/>
</dbReference>
<keyword evidence="9" id="KW-1185">Reference proteome</keyword>
<evidence type="ECO:0000313" key="8">
    <source>
        <dbReference type="EMBL" id="SQF39806.1"/>
    </source>
</evidence>
<dbReference type="Pfam" id="PF03772">
    <property type="entry name" value="Competence"/>
    <property type="match status" value="1"/>
</dbReference>
<dbReference type="GO" id="GO:0030420">
    <property type="term" value="P:establishment of competence for transformation"/>
    <property type="evidence" value="ECO:0007669"/>
    <property type="project" value="InterPro"/>
</dbReference>
<dbReference type="SMART" id="SM00849">
    <property type="entry name" value="Lactamase_B"/>
    <property type="match status" value="1"/>
</dbReference>
<feature type="transmembrane region" description="Helical" evidence="6">
    <location>
        <begin position="228"/>
        <end position="250"/>
    </location>
</feature>
<feature type="transmembrane region" description="Helical" evidence="6">
    <location>
        <begin position="440"/>
        <end position="457"/>
    </location>
</feature>
<feature type="transmembrane region" description="Helical" evidence="6">
    <location>
        <begin position="464"/>
        <end position="482"/>
    </location>
</feature>
<evidence type="ECO:0000259" key="7">
    <source>
        <dbReference type="SMART" id="SM00849"/>
    </source>
</evidence>
<organism evidence="8 9">
    <name type="scientific">Streptococcus ferus</name>
    <dbReference type="NCBI Taxonomy" id="1345"/>
    <lineage>
        <taxon>Bacteria</taxon>
        <taxon>Bacillati</taxon>
        <taxon>Bacillota</taxon>
        <taxon>Bacilli</taxon>
        <taxon>Lactobacillales</taxon>
        <taxon>Streptococcaceae</taxon>
        <taxon>Streptococcus</taxon>
    </lineage>
</organism>
<keyword evidence="3 6" id="KW-0812">Transmembrane</keyword>
<feature type="transmembrane region" description="Helical" evidence="6">
    <location>
        <begin position="376"/>
        <end position="402"/>
    </location>
</feature>
<evidence type="ECO:0000256" key="4">
    <source>
        <dbReference type="ARBA" id="ARBA00022989"/>
    </source>
</evidence>
<keyword evidence="5 6" id="KW-0472">Membrane</keyword>